<sequence>MSDNTAPKIPVLIASTLKPIHDPRAFGKLALSLGETNKYRINIIGFSSKKLENPSDFRYFSSMGDFSSWSRIGAQFRFFWNLLKIRPHLVISCTWEYLPVLSLMKPILGFKLVYDVQENYTFNLDLNLGLNEDKKQKRASWIRWAEKHARVDLYLLAEKCYQVEMPEKKPFLVLENKFQGSQKKTHPKNFKSQTEFHFCLSGTLTPAFGAEQGIRWFQQIQKIYPKSRLTVIGHVPVSDFFQKLKSIQLESQGIEWLISETPIPHQELIDAISEADFSLLPYTLHPAIAGKMPSKLFECAALGTPVLITPNPIWERFLSPFSGGYSLDFSDLSKALFHFQKAMDLDYFSTSPSSRVYWNTEKAELQEAIEKLLS</sequence>
<accession>A0ABQ6PZE6</accession>
<organism evidence="1 2">
    <name type="scientific">Algoriphagus taiwanensis</name>
    <dbReference type="NCBI Taxonomy" id="1445656"/>
    <lineage>
        <taxon>Bacteria</taxon>
        <taxon>Pseudomonadati</taxon>
        <taxon>Bacteroidota</taxon>
        <taxon>Cytophagia</taxon>
        <taxon>Cytophagales</taxon>
        <taxon>Cyclobacteriaceae</taxon>
        <taxon>Algoriphagus</taxon>
    </lineage>
</organism>
<gene>
    <name evidence="1" type="ORF">Ataiwa_12390</name>
</gene>
<proteinExistence type="predicted"/>
<reference evidence="1 2" key="1">
    <citation type="submission" date="2023-08" db="EMBL/GenBank/DDBJ databases">
        <title>Draft genome sequence of Algoriphagus taiwanensis.</title>
        <authorList>
            <person name="Takatani N."/>
            <person name="Hosokawa M."/>
            <person name="Sawabe T."/>
        </authorList>
    </citation>
    <scope>NUCLEOTIDE SEQUENCE [LARGE SCALE GENOMIC DNA]</scope>
    <source>
        <strain evidence="1 2">JCM 19755</strain>
    </source>
</reference>
<dbReference type="Proteomes" id="UP001307705">
    <property type="component" value="Unassembled WGS sequence"/>
</dbReference>
<comment type="caution">
    <text evidence="1">The sequence shown here is derived from an EMBL/GenBank/DDBJ whole genome shotgun (WGS) entry which is preliminary data.</text>
</comment>
<dbReference type="RefSeq" id="WP_338227755.1">
    <property type="nucleotide sequence ID" value="NZ_BTPE01000003.1"/>
</dbReference>
<dbReference type="EMBL" id="BTPE01000003">
    <property type="protein sequence ID" value="GMQ32967.1"/>
    <property type="molecule type" value="Genomic_DNA"/>
</dbReference>
<evidence type="ECO:0000313" key="2">
    <source>
        <dbReference type="Proteomes" id="UP001307705"/>
    </source>
</evidence>
<dbReference type="SUPFAM" id="SSF53756">
    <property type="entry name" value="UDP-Glycosyltransferase/glycogen phosphorylase"/>
    <property type="match status" value="1"/>
</dbReference>
<protein>
    <submittedName>
        <fullName evidence="1">Uncharacterized protein</fullName>
    </submittedName>
</protein>
<keyword evidence="2" id="KW-1185">Reference proteome</keyword>
<evidence type="ECO:0000313" key="1">
    <source>
        <dbReference type="EMBL" id="GMQ32967.1"/>
    </source>
</evidence>
<name>A0ABQ6PZE6_9BACT</name>
<dbReference type="Gene3D" id="3.40.50.2000">
    <property type="entry name" value="Glycogen Phosphorylase B"/>
    <property type="match status" value="1"/>
</dbReference>